<gene>
    <name evidence="4" type="ORF">INT47_004188</name>
</gene>
<evidence type="ECO:0000313" key="5">
    <source>
        <dbReference type="Proteomes" id="UP000603453"/>
    </source>
</evidence>
<proteinExistence type="predicted"/>
<dbReference type="InterPro" id="IPR001849">
    <property type="entry name" value="PH_domain"/>
</dbReference>
<sequence>MSTPTSSLSEKVSRQKRPISFSGMNANQVKSQLAAQLDDKEKILERIGTSQISRNALIKQSDDIRKEILHLNKFDQDEELPLEIQSKLEGLANEFQYLKSSKSMLDDSAATSFSPLLPPPPTNSSPSKQRSKPLNGNRRNPDIEFATEIGQGLLIEVRKLQSALQEKEEIIKHFEFSKADTERTHETAQRHLKLKEEIEERLKEENWNLEVANQELRSHLSESNQSVAKHNADYARLSKQMKSQAEQIDIMKAQEEKSASVIEAMKARHEQETHHLRRHAASAQRDNSQIQKQVEELNTELKIVKAKLAIKLATSSRTLTEEINTNDSTIELNDDNDSDDQNKTITPPTTLPGTRSQQVMETETLKQSLAHAHRIISNLRSSYHKEKLEKFEIKKMLSDSQENIEQMRKEMSSWNSNNAIPLGNNGRGAKSSGKKKTAAKKKRGGVARQPRGLCPNESDTESKLDQDDDDEEEVDTEEYDSMDEDALDQNFTNYGNSFDGILDFNSGTSFSSIPMKPLSSELESKVQVVDAGINTDPIDFNDLAQKEEEEEDTPVSPSTLLVGSLAAAAAAVIPDSNTRSDSCVAQNVPQNQEVVSGNTNIQDTRSKQENDTSVLPIITDAVSQQYVQEQVTRALSKERKDIAERAGAILSPEQVEALIAPSMGSSNTPSVDQSDEEIMVPKNQVDQLIQSALEKEIAEMIPKADLEKLIQEAVVIEQEKIVALDLIPKADVDKLIQEAVESEQEKVVSMNLIPKVEVDKLIEEALVVEQEKIVSMNLVPKAEVDKLIEEAVIVEQEKIVSMNLIPKADVDKLIEEAVVVEQEKMVSLIPKAEVDKLIQEAVASEQEKTISLNLIPKAEADKLVQKAVESEQEKIISLNLIPKAEADKMVEETVEQVTKQLKLESDVLVQETRQELDAQYKSNEQELLRDMIPKAEAEALSLAAVALASEKVKQEVETTSLKSISPPSEEMITKKEADQLVQLATTNEQVKVQKALEKQKVDIEAATLEVHKKELEKQKLELDAIKKDKLEKHIAELELVKQAELEKQKHEIEAAKQAELEKQKQEIEALTQAELEKQKQDIELIKQAELEKQKHEIELIKQAELEEQKKQIELIKQAELEEQKKQIELIKQAELEEQRKEFELIKQAELEKQKTEIELIKQAELEKQKSEIELIKQAELEAQKKELEQQKLEIEAASKAEYEKQIAELQSIKQSELEQQKSEAHVAKLAELAILAKTIEAYKKESEETNQRMVTMLTKDSADVLVKRAIADALEKAEKSQAETMAGMMSREYALVMVKDEVAKALDLERKEVAQREEEESIEMISKAEAEALAKVAAADAIVKERQAMAAREKELVTKEEAEILAAAAAREAVDKERNESLLVLARERKMLREKEERLISREEAEQNVKEAVRIALVESENKIVPELTTTTQLNIASNGSSRFLESSSEKQDELPSPTLERSVSTSRLAPPSLNISPAPSISTPASSSSRKLRLSNSVSSLRLGSGKKENTVQKNQRPSTDSATPSSLSFGSFRILENSKYGSRLQSKSSISLRDLSNRQESVASISTLSSDDGHQNQNRTPLPMNSDDSFPGFSNGGTDMYVISSITQTMIGEWMSKHTRRYVGGGISENKHQRFFWVHPYTKILYWSSIRPGAEGNEAKTKSAFIESVSAVPSHDHSGASPMSLLIRTPKRDLKLTAPSLERHELWFKSLSYLLGRPNEANNQLIEEPRLTTESSAVENAGHQQTTLSSKASERSIPQARDVVNYDSDDSDDLVNIRQCCDGKHDLSTLSKGSHHHHS</sequence>
<feature type="compositionally biased region" description="Polar residues" evidence="2">
    <location>
        <begin position="1513"/>
        <end position="1529"/>
    </location>
</feature>
<name>A0A8H7UYV1_9FUNG</name>
<feature type="compositionally biased region" description="Polar residues" evidence="2">
    <location>
        <begin position="1565"/>
        <end position="1582"/>
    </location>
</feature>
<feature type="compositionally biased region" description="Polar residues" evidence="2">
    <location>
        <begin position="1"/>
        <end position="10"/>
    </location>
</feature>
<reference evidence="4" key="1">
    <citation type="submission" date="2020-12" db="EMBL/GenBank/DDBJ databases">
        <title>Metabolic potential, ecology and presence of endohyphal bacteria is reflected in genomic diversity of Mucoromycotina.</title>
        <authorList>
            <person name="Muszewska A."/>
            <person name="Okrasinska A."/>
            <person name="Steczkiewicz K."/>
            <person name="Drgas O."/>
            <person name="Orlowska M."/>
            <person name="Perlinska-Lenart U."/>
            <person name="Aleksandrzak-Piekarczyk T."/>
            <person name="Szatraj K."/>
            <person name="Zielenkiewicz U."/>
            <person name="Pilsyk S."/>
            <person name="Malc E."/>
            <person name="Mieczkowski P."/>
            <person name="Kruszewska J.S."/>
            <person name="Biernat P."/>
            <person name="Pawlowska J."/>
        </authorList>
    </citation>
    <scope>NUCLEOTIDE SEQUENCE</scope>
    <source>
        <strain evidence="4">WA0000017839</strain>
    </source>
</reference>
<accession>A0A8H7UYV1</accession>
<dbReference type="SMART" id="SM00233">
    <property type="entry name" value="PH"/>
    <property type="match status" value="1"/>
</dbReference>
<feature type="region of interest" description="Disordered" evidence="2">
    <location>
        <begin position="1565"/>
        <end position="1588"/>
    </location>
</feature>
<feature type="region of interest" description="Disordered" evidence="2">
    <location>
        <begin position="1"/>
        <end position="28"/>
    </location>
</feature>
<feature type="compositionally biased region" description="Polar residues" evidence="2">
    <location>
        <begin position="1735"/>
        <end position="1753"/>
    </location>
</feature>
<feature type="compositionally biased region" description="Polar residues" evidence="2">
    <location>
        <begin position="343"/>
        <end position="358"/>
    </location>
</feature>
<dbReference type="GO" id="GO:0005739">
    <property type="term" value="C:mitochondrion"/>
    <property type="evidence" value="ECO:0007669"/>
    <property type="project" value="TreeGrafter"/>
</dbReference>
<feature type="region of interest" description="Disordered" evidence="2">
    <location>
        <begin position="109"/>
        <end position="141"/>
    </location>
</feature>
<evidence type="ECO:0000256" key="2">
    <source>
        <dbReference type="SAM" id="MobiDB-lite"/>
    </source>
</evidence>
<comment type="caution">
    <text evidence="4">The sequence shown here is derived from an EMBL/GenBank/DDBJ whole genome shotgun (WGS) entry which is preliminary data.</text>
</comment>
<keyword evidence="5" id="KW-1185">Reference proteome</keyword>
<dbReference type="InterPro" id="IPR024774">
    <property type="entry name" value="PH_dom-Mcp5-type"/>
</dbReference>
<feature type="compositionally biased region" description="Low complexity" evidence="2">
    <location>
        <begin position="1476"/>
        <end position="1505"/>
    </location>
</feature>
<feature type="region of interest" description="Disordered" evidence="2">
    <location>
        <begin position="1735"/>
        <end position="1761"/>
    </location>
</feature>
<feature type="coiled-coil region" evidence="1">
    <location>
        <begin position="1299"/>
        <end position="1331"/>
    </location>
</feature>
<evidence type="ECO:0000256" key="1">
    <source>
        <dbReference type="SAM" id="Coils"/>
    </source>
</evidence>
<evidence type="ECO:0000313" key="4">
    <source>
        <dbReference type="EMBL" id="KAG2197123.1"/>
    </source>
</evidence>
<feature type="domain" description="PH" evidence="3">
    <location>
        <begin position="1611"/>
        <end position="1720"/>
    </location>
</feature>
<dbReference type="Pfam" id="PF12814">
    <property type="entry name" value="Mcp5_PH"/>
    <property type="match status" value="1"/>
</dbReference>
<dbReference type="GO" id="GO:0005938">
    <property type="term" value="C:cell cortex"/>
    <property type="evidence" value="ECO:0007669"/>
    <property type="project" value="InterPro"/>
</dbReference>
<dbReference type="Proteomes" id="UP000603453">
    <property type="component" value="Unassembled WGS sequence"/>
</dbReference>
<feature type="coiled-coil region" evidence="1">
    <location>
        <begin position="996"/>
        <end position="1252"/>
    </location>
</feature>
<dbReference type="GO" id="GO:0000226">
    <property type="term" value="P:microtubule cytoskeleton organization"/>
    <property type="evidence" value="ECO:0007669"/>
    <property type="project" value="TreeGrafter"/>
</dbReference>
<dbReference type="GO" id="GO:0032065">
    <property type="term" value="P:maintenance of protein location in cell cortex"/>
    <property type="evidence" value="ECO:0007669"/>
    <property type="project" value="InterPro"/>
</dbReference>
<feature type="compositionally biased region" description="Acidic residues" evidence="2">
    <location>
        <begin position="466"/>
        <end position="486"/>
    </location>
</feature>
<organism evidence="4 5">
    <name type="scientific">Mucor saturninus</name>
    <dbReference type="NCBI Taxonomy" id="64648"/>
    <lineage>
        <taxon>Eukaryota</taxon>
        <taxon>Fungi</taxon>
        <taxon>Fungi incertae sedis</taxon>
        <taxon>Mucoromycota</taxon>
        <taxon>Mucoromycotina</taxon>
        <taxon>Mucoromycetes</taxon>
        <taxon>Mucorales</taxon>
        <taxon>Mucorineae</taxon>
        <taxon>Mucoraceae</taxon>
        <taxon>Mucor</taxon>
    </lineage>
</organism>
<dbReference type="InterPro" id="IPR053005">
    <property type="entry name" value="Nuclear_Pos-Cytoskel_Interact"/>
</dbReference>
<feature type="compositionally biased region" description="Basic residues" evidence="2">
    <location>
        <begin position="432"/>
        <end position="445"/>
    </location>
</feature>
<evidence type="ECO:0000259" key="3">
    <source>
        <dbReference type="SMART" id="SM00233"/>
    </source>
</evidence>
<keyword evidence="1" id="KW-0175">Coiled coil</keyword>
<feature type="coiled-coil region" evidence="1">
    <location>
        <begin position="280"/>
        <end position="307"/>
    </location>
</feature>
<feature type="region of interest" description="Disordered" evidence="2">
    <location>
        <begin position="328"/>
        <end position="358"/>
    </location>
</feature>
<protein>
    <recommendedName>
        <fullName evidence="3">PH domain-containing protein</fullName>
    </recommendedName>
</protein>
<feature type="region of interest" description="Disordered" evidence="2">
    <location>
        <begin position="402"/>
        <end position="486"/>
    </location>
</feature>
<feature type="region of interest" description="Disordered" evidence="2">
    <location>
        <begin position="1441"/>
        <end position="1529"/>
    </location>
</feature>
<dbReference type="OrthoDB" id="2149224at2759"/>
<dbReference type="GO" id="GO:0005543">
    <property type="term" value="F:phospholipid binding"/>
    <property type="evidence" value="ECO:0007669"/>
    <property type="project" value="InterPro"/>
</dbReference>
<dbReference type="SUPFAM" id="SSF50729">
    <property type="entry name" value="PH domain-like"/>
    <property type="match status" value="1"/>
</dbReference>
<dbReference type="GO" id="GO:0015631">
    <property type="term" value="F:tubulin binding"/>
    <property type="evidence" value="ECO:0007669"/>
    <property type="project" value="TreeGrafter"/>
</dbReference>
<dbReference type="PANTHER" id="PTHR28190:SF1">
    <property type="entry name" value="NUCLEAR MIGRATION PROTEIN NUM1"/>
    <property type="match status" value="1"/>
</dbReference>
<dbReference type="PANTHER" id="PTHR28190">
    <property type="entry name" value="NUCLEAR MIGRATION PROTEIN NUM1"/>
    <property type="match status" value="1"/>
</dbReference>
<dbReference type="EMBL" id="JAEPRD010000134">
    <property type="protein sequence ID" value="KAG2197123.1"/>
    <property type="molecule type" value="Genomic_DNA"/>
</dbReference>
<feature type="coiled-coil region" evidence="1">
    <location>
        <begin position="185"/>
        <end position="254"/>
    </location>
</feature>